<dbReference type="InterPro" id="IPR029063">
    <property type="entry name" value="SAM-dependent_MTases_sf"/>
</dbReference>
<evidence type="ECO:0000256" key="4">
    <source>
        <dbReference type="ARBA" id="ARBA00022691"/>
    </source>
</evidence>
<evidence type="ECO:0000259" key="11">
    <source>
        <dbReference type="Pfam" id="PF22528"/>
    </source>
</evidence>
<dbReference type="SUPFAM" id="SSF53335">
    <property type="entry name" value="S-adenosyl-L-methionine-dependent methyltransferases"/>
    <property type="match status" value="1"/>
</dbReference>
<dbReference type="InterPro" id="IPR055135">
    <property type="entry name" value="PRMT_dom"/>
</dbReference>
<evidence type="ECO:0000256" key="6">
    <source>
        <dbReference type="ARBA" id="ARBA00049303"/>
    </source>
</evidence>
<comment type="caution">
    <text evidence="12">The sequence shown here is derived from an EMBL/GenBank/DDBJ whole genome shotgun (WGS) entry which is preliminary data.</text>
</comment>
<feature type="compositionally biased region" description="Low complexity" evidence="9">
    <location>
        <begin position="227"/>
        <end position="250"/>
    </location>
</feature>
<feature type="compositionally biased region" description="Acidic residues" evidence="9">
    <location>
        <begin position="34"/>
        <end position="48"/>
    </location>
</feature>
<keyword evidence="13" id="KW-1185">Reference proteome</keyword>
<dbReference type="InterPro" id="IPR041698">
    <property type="entry name" value="Methyltransf_25"/>
</dbReference>
<dbReference type="CDD" id="cd02440">
    <property type="entry name" value="AdoMet_MTases"/>
    <property type="match status" value="1"/>
</dbReference>
<name>A0A9W6B9P0_9CHLO</name>
<dbReference type="Pfam" id="PF13649">
    <property type="entry name" value="Methyltransf_25"/>
    <property type="match status" value="1"/>
</dbReference>
<evidence type="ECO:0000256" key="3">
    <source>
        <dbReference type="ARBA" id="ARBA00022679"/>
    </source>
</evidence>
<dbReference type="GO" id="GO:0042054">
    <property type="term" value="F:histone methyltransferase activity"/>
    <property type="evidence" value="ECO:0007669"/>
    <property type="project" value="TreeGrafter"/>
</dbReference>
<feature type="domain" description="Protein arginine N-methyltransferase" evidence="11">
    <location>
        <begin position="431"/>
        <end position="636"/>
    </location>
</feature>
<dbReference type="Gene3D" id="3.40.50.150">
    <property type="entry name" value="Vaccinia Virus protein VP39"/>
    <property type="match status" value="1"/>
</dbReference>
<gene>
    <name evidence="12" type="primary">PLEST000589</name>
    <name evidence="12" type="ORF">PLESTB_000030300</name>
</gene>
<organism evidence="12 13">
    <name type="scientific">Pleodorina starrii</name>
    <dbReference type="NCBI Taxonomy" id="330485"/>
    <lineage>
        <taxon>Eukaryota</taxon>
        <taxon>Viridiplantae</taxon>
        <taxon>Chlorophyta</taxon>
        <taxon>core chlorophytes</taxon>
        <taxon>Chlorophyceae</taxon>
        <taxon>CS clade</taxon>
        <taxon>Chlamydomonadales</taxon>
        <taxon>Volvocaceae</taxon>
        <taxon>Pleodorina</taxon>
    </lineage>
</organism>
<dbReference type="EMBL" id="BRXU01000001">
    <property type="protein sequence ID" value="GLC47830.1"/>
    <property type="molecule type" value="Genomic_DNA"/>
</dbReference>
<keyword evidence="8" id="KW-0175">Coiled coil</keyword>
<dbReference type="GO" id="GO:0035242">
    <property type="term" value="F:protein-arginine omega-N asymmetric methyltransferase activity"/>
    <property type="evidence" value="ECO:0007669"/>
    <property type="project" value="UniProtKB-EC"/>
</dbReference>
<protein>
    <recommendedName>
        <fullName evidence="1">type I protein arginine methyltransferase</fullName>
        <ecNumber evidence="1">2.1.1.319</ecNumber>
    </recommendedName>
</protein>
<dbReference type="SUPFAM" id="SSF57667">
    <property type="entry name" value="beta-beta-alpha zinc fingers"/>
    <property type="match status" value="1"/>
</dbReference>
<dbReference type="EC" id="2.1.1.319" evidence="1"/>
<dbReference type="Gene3D" id="2.70.160.11">
    <property type="entry name" value="Hnrnp arginine n-methyltransferase1"/>
    <property type="match status" value="1"/>
</dbReference>
<evidence type="ECO:0000256" key="9">
    <source>
        <dbReference type="SAM" id="MobiDB-lite"/>
    </source>
</evidence>
<feature type="coiled-coil region" evidence="8">
    <location>
        <begin position="185"/>
        <end position="212"/>
    </location>
</feature>
<feature type="region of interest" description="Disordered" evidence="9">
    <location>
        <begin position="1"/>
        <end position="64"/>
    </location>
</feature>
<dbReference type="InterPro" id="IPR025799">
    <property type="entry name" value="Arg_MeTrfase"/>
</dbReference>
<dbReference type="PANTHER" id="PTHR11006">
    <property type="entry name" value="PROTEIN ARGININE N-METHYLTRANSFERASE"/>
    <property type="match status" value="1"/>
</dbReference>
<evidence type="ECO:0000313" key="12">
    <source>
        <dbReference type="EMBL" id="GLC47830.1"/>
    </source>
</evidence>
<keyword evidence="2 7" id="KW-0489">Methyltransferase</keyword>
<feature type="region of interest" description="Disordered" evidence="9">
    <location>
        <begin position="512"/>
        <end position="541"/>
    </location>
</feature>
<evidence type="ECO:0000256" key="8">
    <source>
        <dbReference type="SAM" id="Coils"/>
    </source>
</evidence>
<sequence>MTERTDEETGSYVSSSDEDDEQLLNVAGGAGREEEWEEWQGEAADADEDVTKSLFGPERLPNPEAAMDHDAAKFGFDIRQFAIQERLDEYGIIRVINFIRSQVAAGSDPLPLLAAASGGGAAGAAAPWLDDRYLVPALEDDALLFYDFEDVAAAAAAAAAGGTPDGAAGPGAAGGGGDGAAAAATATAASELARLREENEALRTALAAMRQAFLPEELREDSGGEGPSTSAAAAAPAPAAADAGAGASTSVPAAGSPGQAADPEAAAAAAVAAAAARKVDAAYFDSYSYFDIHREMLGDKPRTESYQAALERNPGLIRGATVLDVGCGTGILSLFACRGGAARVVAVDGSERIAGFARRHAELAGYSDSTGGPMTVVSGKLEELAGKLPVKQVDVIVSEWMGYALLFETMLDTVLHARDVYLRPGGAVLPDRASIFIAGASSAAGGLGFWKDVYGFDMSPVAGAIAEAGQGQAVVLEVRPEHLITDTACVKELDLCTMRSEDQDFTAEFRLQALPPPTPQPTNPDAQPAQQPQQPQGGSGPREVGCIALWFETAFSQRHCSEHPVVLSTSPYQPTTHWVQTLLTLRKPVPLAGAVVSEPGAAGGCAGASVISGRISVVRSRQQHRSLDIALEYRAELSDGNVIEEAQLYHMSVTAPS</sequence>
<dbReference type="Pfam" id="PF22528">
    <property type="entry name" value="PRMT_C"/>
    <property type="match status" value="1"/>
</dbReference>
<keyword evidence="4 7" id="KW-0949">S-adenosyl-L-methionine</keyword>
<dbReference type="Proteomes" id="UP001165080">
    <property type="component" value="Unassembled WGS sequence"/>
</dbReference>
<dbReference type="GO" id="GO:0032259">
    <property type="term" value="P:methylation"/>
    <property type="evidence" value="ECO:0007669"/>
    <property type="project" value="UniProtKB-KW"/>
</dbReference>
<keyword evidence="3 7" id="KW-0808">Transferase</keyword>
<evidence type="ECO:0000259" key="10">
    <source>
        <dbReference type="Pfam" id="PF13649"/>
    </source>
</evidence>
<dbReference type="PROSITE" id="PS51678">
    <property type="entry name" value="SAM_MT_PRMT"/>
    <property type="match status" value="1"/>
</dbReference>
<dbReference type="GO" id="GO:0005634">
    <property type="term" value="C:nucleus"/>
    <property type="evidence" value="ECO:0007669"/>
    <property type="project" value="TreeGrafter"/>
</dbReference>
<evidence type="ECO:0000256" key="2">
    <source>
        <dbReference type="ARBA" id="ARBA00022603"/>
    </source>
</evidence>
<evidence type="ECO:0000256" key="1">
    <source>
        <dbReference type="ARBA" id="ARBA00011925"/>
    </source>
</evidence>
<feature type="compositionally biased region" description="Low complexity" evidence="9">
    <location>
        <begin position="523"/>
        <end position="536"/>
    </location>
</feature>
<evidence type="ECO:0000256" key="5">
    <source>
        <dbReference type="ARBA" id="ARBA00047384"/>
    </source>
</evidence>
<dbReference type="FunFam" id="3.40.50.150:FF:000003">
    <property type="entry name" value="Blast:Protein arginine N-methyltransferase 1"/>
    <property type="match status" value="1"/>
</dbReference>
<evidence type="ECO:0000313" key="13">
    <source>
        <dbReference type="Proteomes" id="UP001165080"/>
    </source>
</evidence>
<feature type="domain" description="Methyltransferase" evidence="10">
    <location>
        <begin position="322"/>
        <end position="426"/>
    </location>
</feature>
<dbReference type="PANTHER" id="PTHR11006:SF89">
    <property type="entry name" value="PROTEIN ARGININE N-METHYLTRANSFERASE 3-RELATED"/>
    <property type="match status" value="1"/>
</dbReference>
<evidence type="ECO:0000256" key="7">
    <source>
        <dbReference type="PROSITE-ProRule" id="PRU01015"/>
    </source>
</evidence>
<proteinExistence type="predicted"/>
<dbReference type="InterPro" id="IPR036236">
    <property type="entry name" value="Znf_C2H2_sf"/>
</dbReference>
<dbReference type="AlphaFoldDB" id="A0A9W6B9P0"/>
<comment type="catalytic activity">
    <reaction evidence="6">
        <text>L-arginyl-[protein] + S-adenosyl-L-methionine = N(omega)-methyl-L-arginyl-[protein] + S-adenosyl-L-homocysteine + H(+)</text>
        <dbReference type="Rhea" id="RHEA:48100"/>
        <dbReference type="Rhea" id="RHEA-COMP:10532"/>
        <dbReference type="Rhea" id="RHEA-COMP:11990"/>
        <dbReference type="ChEBI" id="CHEBI:15378"/>
        <dbReference type="ChEBI" id="CHEBI:29965"/>
        <dbReference type="ChEBI" id="CHEBI:57856"/>
        <dbReference type="ChEBI" id="CHEBI:59789"/>
        <dbReference type="ChEBI" id="CHEBI:65280"/>
    </reaction>
    <physiologicalReaction direction="left-to-right" evidence="6">
        <dbReference type="Rhea" id="RHEA:48101"/>
    </physiologicalReaction>
</comment>
<dbReference type="OrthoDB" id="7848332at2759"/>
<feature type="region of interest" description="Disordered" evidence="9">
    <location>
        <begin position="218"/>
        <end position="260"/>
    </location>
</feature>
<reference evidence="12 13" key="1">
    <citation type="journal article" date="2023" name="Commun. Biol.">
        <title>Reorganization of the ancestral sex-determining regions during the evolution of trioecy in Pleodorina starrii.</title>
        <authorList>
            <person name="Takahashi K."/>
            <person name="Suzuki S."/>
            <person name="Kawai-Toyooka H."/>
            <person name="Yamamoto K."/>
            <person name="Hamaji T."/>
            <person name="Ootsuki R."/>
            <person name="Yamaguchi H."/>
            <person name="Kawachi M."/>
            <person name="Higashiyama T."/>
            <person name="Nozaki H."/>
        </authorList>
    </citation>
    <scope>NUCLEOTIDE SEQUENCE [LARGE SCALE GENOMIC DNA]</scope>
    <source>
        <strain evidence="12 13">NIES-4479</strain>
    </source>
</reference>
<accession>A0A9W6B9P0</accession>
<comment type="catalytic activity">
    <reaction evidence="5">
        <text>L-arginyl-[protein] + 2 S-adenosyl-L-methionine = N(omega),N(omega)-dimethyl-L-arginyl-[protein] + 2 S-adenosyl-L-homocysteine + 2 H(+)</text>
        <dbReference type="Rhea" id="RHEA:48096"/>
        <dbReference type="Rhea" id="RHEA-COMP:10532"/>
        <dbReference type="Rhea" id="RHEA-COMP:11991"/>
        <dbReference type="ChEBI" id="CHEBI:15378"/>
        <dbReference type="ChEBI" id="CHEBI:29965"/>
        <dbReference type="ChEBI" id="CHEBI:57856"/>
        <dbReference type="ChEBI" id="CHEBI:59789"/>
        <dbReference type="ChEBI" id="CHEBI:61897"/>
        <dbReference type="EC" id="2.1.1.319"/>
    </reaction>
    <physiologicalReaction direction="left-to-right" evidence="5">
        <dbReference type="Rhea" id="RHEA:48097"/>
    </physiologicalReaction>
</comment>